<feature type="domain" description="YpoC-like" evidence="1">
    <location>
        <begin position="59"/>
        <end position="170"/>
    </location>
</feature>
<dbReference type="InterPro" id="IPR048427">
    <property type="entry name" value="YpoC"/>
</dbReference>
<accession>A0ABW0YSW1</accession>
<evidence type="ECO:0000259" key="1">
    <source>
        <dbReference type="Pfam" id="PF21747"/>
    </source>
</evidence>
<organism evidence="2 3">
    <name type="scientific">Thalassorhabdus alkalitolerans</name>
    <dbReference type="NCBI Taxonomy" id="2282697"/>
    <lineage>
        <taxon>Bacteria</taxon>
        <taxon>Bacillati</taxon>
        <taxon>Bacillota</taxon>
        <taxon>Bacilli</taxon>
        <taxon>Bacillales</taxon>
        <taxon>Bacillaceae</taxon>
        <taxon>Thalassorhabdus</taxon>
    </lineage>
</organism>
<protein>
    <submittedName>
        <fullName evidence="2">YpoC family protein</fullName>
    </submittedName>
</protein>
<dbReference type="RefSeq" id="WP_385942887.1">
    <property type="nucleotide sequence ID" value="NZ_JBHSOZ010000010.1"/>
</dbReference>
<comment type="caution">
    <text evidence="2">The sequence shown here is derived from an EMBL/GenBank/DDBJ whole genome shotgun (WGS) entry which is preliminary data.</text>
</comment>
<keyword evidence="3" id="KW-1185">Reference proteome</keyword>
<evidence type="ECO:0000313" key="3">
    <source>
        <dbReference type="Proteomes" id="UP001596142"/>
    </source>
</evidence>
<gene>
    <name evidence="2" type="ORF">ACFPU1_16045</name>
</gene>
<reference evidence="3" key="1">
    <citation type="journal article" date="2019" name="Int. J. Syst. Evol. Microbiol.">
        <title>The Global Catalogue of Microorganisms (GCM) 10K type strain sequencing project: providing services to taxonomists for standard genome sequencing and annotation.</title>
        <authorList>
            <consortium name="The Broad Institute Genomics Platform"/>
            <consortium name="The Broad Institute Genome Sequencing Center for Infectious Disease"/>
            <person name="Wu L."/>
            <person name="Ma J."/>
        </authorList>
    </citation>
    <scope>NUCLEOTIDE SEQUENCE [LARGE SCALE GENOMIC DNA]</scope>
    <source>
        <strain evidence="3">CECT 7184</strain>
    </source>
</reference>
<proteinExistence type="predicted"/>
<name>A0ABW0YSW1_9BACI</name>
<dbReference type="Pfam" id="PF21747">
    <property type="entry name" value="YpoC"/>
    <property type="match status" value="1"/>
</dbReference>
<sequence>MNDVPVPDPYCEAPFYSSSVTEVISLSVPIEEGIRKYPFYAEIRSIYRPVDHKPWTEVEKYVSFLLQEWKQEKGKLAALYQERKRAEASPFMVKQLANLISALWWANEKPVPSAKPSILSKESERLHIKPFNIEDRLAFVFEAPDHHASFVQLKEMFDELEKRFKVSLLKTKKSN</sequence>
<evidence type="ECO:0000313" key="2">
    <source>
        <dbReference type="EMBL" id="MFC5714263.1"/>
    </source>
</evidence>
<dbReference type="EMBL" id="JBHSOZ010000010">
    <property type="protein sequence ID" value="MFC5714263.1"/>
    <property type="molecule type" value="Genomic_DNA"/>
</dbReference>
<dbReference type="Proteomes" id="UP001596142">
    <property type="component" value="Unassembled WGS sequence"/>
</dbReference>